<organism evidence="1 2">
    <name type="scientific">Rhodococcus wratislaviensis</name>
    <name type="common">Tsukamurella wratislaviensis</name>
    <dbReference type="NCBI Taxonomy" id="44752"/>
    <lineage>
        <taxon>Bacteria</taxon>
        <taxon>Bacillati</taxon>
        <taxon>Actinomycetota</taxon>
        <taxon>Actinomycetes</taxon>
        <taxon>Mycobacteriales</taxon>
        <taxon>Nocardiaceae</taxon>
        <taxon>Rhodococcus</taxon>
    </lineage>
</organism>
<evidence type="ECO:0000313" key="1">
    <source>
        <dbReference type="EMBL" id="GCE41160.1"/>
    </source>
</evidence>
<gene>
    <name evidence="1" type="ORF">Rhow_004819</name>
</gene>
<accession>A0A402CBY4</accession>
<comment type="caution">
    <text evidence="1">The sequence shown here is derived from an EMBL/GenBank/DDBJ whole genome shotgun (WGS) entry which is preliminary data.</text>
</comment>
<proteinExistence type="predicted"/>
<reference evidence="1 2" key="1">
    <citation type="submission" date="2018-11" db="EMBL/GenBank/DDBJ databases">
        <title>Microbial catabolism of amino acid.</title>
        <authorList>
            <person name="Hibi M."/>
            <person name="Ogawa J."/>
        </authorList>
    </citation>
    <scope>NUCLEOTIDE SEQUENCE [LARGE SCALE GENOMIC DNA]</scope>
    <source>
        <strain evidence="1 2">C31-06</strain>
    </source>
</reference>
<evidence type="ECO:0000313" key="2">
    <source>
        <dbReference type="Proteomes" id="UP000287519"/>
    </source>
</evidence>
<dbReference type="AlphaFoldDB" id="A0A402CBY4"/>
<dbReference type="EMBL" id="BHYM01000041">
    <property type="protein sequence ID" value="GCE41160.1"/>
    <property type="molecule type" value="Genomic_DNA"/>
</dbReference>
<keyword evidence="2" id="KW-1185">Reference proteome</keyword>
<name>A0A402CBY4_RHOWR</name>
<dbReference type="Proteomes" id="UP000287519">
    <property type="component" value="Unassembled WGS sequence"/>
</dbReference>
<sequence length="51" mass="5037">MRAGGERILACAVDAGAFDVSVGGLSHRDVVEGADDGVAGIHQSVGVEDGL</sequence>
<protein>
    <submittedName>
        <fullName evidence="1">Uncharacterized protein</fullName>
    </submittedName>
</protein>